<dbReference type="Pfam" id="PF14392">
    <property type="entry name" value="zf-CCHC_4"/>
    <property type="match status" value="1"/>
</dbReference>
<dbReference type="EMBL" id="JANJYJ010000006">
    <property type="protein sequence ID" value="KAK3205340.1"/>
    <property type="molecule type" value="Genomic_DNA"/>
</dbReference>
<name>A0AAE0A7F0_9ROSI</name>
<dbReference type="PANTHER" id="PTHR31286">
    <property type="entry name" value="GLYCINE-RICH CELL WALL STRUCTURAL PROTEIN 1.8-LIKE"/>
    <property type="match status" value="1"/>
</dbReference>
<dbReference type="PANTHER" id="PTHR31286:SF99">
    <property type="entry name" value="DUF4283 DOMAIN-CONTAINING PROTEIN"/>
    <property type="match status" value="1"/>
</dbReference>
<evidence type="ECO:0000313" key="3">
    <source>
        <dbReference type="EMBL" id="KAK3205340.1"/>
    </source>
</evidence>
<reference evidence="3" key="1">
    <citation type="journal article" date="2023" name="Plant J.">
        <title>Genome sequences and population genomics provide insights into the demographic history, inbreeding, and mutation load of two 'living fossil' tree species of Dipteronia.</title>
        <authorList>
            <person name="Feng Y."/>
            <person name="Comes H.P."/>
            <person name="Chen J."/>
            <person name="Zhu S."/>
            <person name="Lu R."/>
            <person name="Zhang X."/>
            <person name="Li P."/>
            <person name="Qiu J."/>
            <person name="Olsen K.M."/>
            <person name="Qiu Y."/>
        </authorList>
    </citation>
    <scope>NUCLEOTIDE SEQUENCE</scope>
    <source>
        <strain evidence="3">NBL</strain>
    </source>
</reference>
<feature type="region of interest" description="Disordered" evidence="1">
    <location>
        <begin position="266"/>
        <end position="286"/>
    </location>
</feature>
<accession>A0AAE0A7F0</accession>
<evidence type="ECO:0000259" key="2">
    <source>
        <dbReference type="Pfam" id="PF14392"/>
    </source>
</evidence>
<protein>
    <recommendedName>
        <fullName evidence="2">Zinc knuckle CX2CX4HX4C domain-containing protein</fullName>
    </recommendedName>
</protein>
<comment type="caution">
    <text evidence="3">The sequence shown here is derived from an EMBL/GenBank/DDBJ whole genome shotgun (WGS) entry which is preliminary data.</text>
</comment>
<sequence>MLGNTCKVDHIIESQARGRFARICVEIDITKPLKGALSVNDRTIKVEYKSLGLICFICGRIGHSKELCKEGIVEQSKAAEMTDVGRESNFTGKDSFGPWMQVSYGRNGRNNDGTRNFGRRNGSVGNSGGVCSGSKSNNRSPANGAVEVDKVAAAKQDTYKSALDNNGKKCVQLNKPVNNMSKKSRFEILIEEMEENFGTGKEQSRILKQKRPVLKKVLSEISNKESFSNVQWSSWPKNYLEVNKSGFCKPFKENVSKIGLSSSWKLKSKEKQQEQTEEVPEDSEAQKMMDSVQFENFTGDVSMDANVDIMLGECVEEVDIPSANNFEEVASKL</sequence>
<dbReference type="InterPro" id="IPR025836">
    <property type="entry name" value="Zn_knuckle_CX2CX4HX4C"/>
</dbReference>
<gene>
    <name evidence="3" type="ORF">Dsin_019386</name>
</gene>
<feature type="domain" description="Zinc knuckle CX2CX4HX4C" evidence="2">
    <location>
        <begin position="28"/>
        <end position="69"/>
    </location>
</feature>
<proteinExistence type="predicted"/>
<feature type="region of interest" description="Disordered" evidence="1">
    <location>
        <begin position="107"/>
        <end position="145"/>
    </location>
</feature>
<dbReference type="InterPro" id="IPR040256">
    <property type="entry name" value="At4g02000-like"/>
</dbReference>
<organism evidence="3 4">
    <name type="scientific">Dipteronia sinensis</name>
    <dbReference type="NCBI Taxonomy" id="43782"/>
    <lineage>
        <taxon>Eukaryota</taxon>
        <taxon>Viridiplantae</taxon>
        <taxon>Streptophyta</taxon>
        <taxon>Embryophyta</taxon>
        <taxon>Tracheophyta</taxon>
        <taxon>Spermatophyta</taxon>
        <taxon>Magnoliopsida</taxon>
        <taxon>eudicotyledons</taxon>
        <taxon>Gunneridae</taxon>
        <taxon>Pentapetalae</taxon>
        <taxon>rosids</taxon>
        <taxon>malvids</taxon>
        <taxon>Sapindales</taxon>
        <taxon>Sapindaceae</taxon>
        <taxon>Hippocastanoideae</taxon>
        <taxon>Acereae</taxon>
        <taxon>Dipteronia</taxon>
    </lineage>
</organism>
<feature type="compositionally biased region" description="Low complexity" evidence="1">
    <location>
        <begin position="107"/>
        <end position="124"/>
    </location>
</feature>
<keyword evidence="4" id="KW-1185">Reference proteome</keyword>
<dbReference type="AlphaFoldDB" id="A0AAE0A7F0"/>
<dbReference type="Proteomes" id="UP001281410">
    <property type="component" value="Unassembled WGS sequence"/>
</dbReference>
<evidence type="ECO:0000313" key="4">
    <source>
        <dbReference type="Proteomes" id="UP001281410"/>
    </source>
</evidence>
<evidence type="ECO:0000256" key="1">
    <source>
        <dbReference type="SAM" id="MobiDB-lite"/>
    </source>
</evidence>